<feature type="compositionally biased region" description="Basic and acidic residues" evidence="1">
    <location>
        <begin position="232"/>
        <end position="280"/>
    </location>
</feature>
<proteinExistence type="predicted"/>
<evidence type="ECO:0000256" key="1">
    <source>
        <dbReference type="SAM" id="MobiDB-lite"/>
    </source>
</evidence>
<dbReference type="Proteomes" id="UP001165941">
    <property type="component" value="Unassembled WGS sequence"/>
</dbReference>
<accession>A0ABX0S0Q5</accession>
<gene>
    <name evidence="2" type="ORF">BU61_1662</name>
</gene>
<evidence type="ECO:0000313" key="3">
    <source>
        <dbReference type="Proteomes" id="UP001165941"/>
    </source>
</evidence>
<protein>
    <submittedName>
        <fullName evidence="2">Hydrocephalus-inducing protein-like</fullName>
    </submittedName>
</protein>
<feature type="region of interest" description="Disordered" evidence="1">
    <location>
        <begin position="207"/>
        <end position="298"/>
    </location>
</feature>
<comment type="caution">
    <text evidence="2">The sequence shown here is derived from an EMBL/GenBank/DDBJ whole genome shotgun (WGS) entry which is preliminary data.</text>
</comment>
<reference evidence="2" key="1">
    <citation type="submission" date="2018-05" db="EMBL/GenBank/DDBJ databases">
        <authorList>
            <person name="Pedro S.L.S."/>
            <person name="Freitas R.C."/>
            <person name="Barreto A.S."/>
            <person name="Lima A.O.S."/>
        </authorList>
    </citation>
    <scope>NUCLEOTIDE SEQUENCE</scope>
    <source>
        <strain evidence="2">BP203</strain>
        <tissue evidence="2">Muscle</tissue>
    </source>
</reference>
<dbReference type="InterPro" id="IPR033305">
    <property type="entry name" value="Hydin-like"/>
</dbReference>
<feature type="region of interest" description="Disordered" evidence="1">
    <location>
        <begin position="62"/>
        <end position="146"/>
    </location>
</feature>
<feature type="compositionally biased region" description="Basic and acidic residues" evidence="1">
    <location>
        <begin position="207"/>
        <end position="218"/>
    </location>
</feature>
<dbReference type="EMBL" id="PGGH01054738">
    <property type="protein sequence ID" value="NIG58682.1"/>
    <property type="molecule type" value="Genomic_DNA"/>
</dbReference>
<feature type="compositionally biased region" description="Polar residues" evidence="1">
    <location>
        <begin position="99"/>
        <end position="109"/>
    </location>
</feature>
<feature type="compositionally biased region" description="Basic and acidic residues" evidence="1">
    <location>
        <begin position="113"/>
        <end position="138"/>
    </location>
</feature>
<name>A0ABX0S0Q5_PONBL</name>
<evidence type="ECO:0000313" key="2">
    <source>
        <dbReference type="EMBL" id="NIG58682.1"/>
    </source>
</evidence>
<feature type="compositionally biased region" description="Basic and acidic residues" evidence="1">
    <location>
        <begin position="62"/>
        <end position="80"/>
    </location>
</feature>
<keyword evidence="3" id="KW-1185">Reference proteome</keyword>
<dbReference type="PANTHER" id="PTHR23053">
    <property type="entry name" value="DLEC1 DELETED IN LUNG AND ESOPHAGEAL CANCER 1"/>
    <property type="match status" value="1"/>
</dbReference>
<organism evidence="2 3">
    <name type="scientific">Pontoporia blainvillei</name>
    <name type="common">Franciscana</name>
    <name type="synonym">Delphinus blainvillei</name>
    <dbReference type="NCBI Taxonomy" id="48723"/>
    <lineage>
        <taxon>Eukaryota</taxon>
        <taxon>Metazoa</taxon>
        <taxon>Chordata</taxon>
        <taxon>Craniata</taxon>
        <taxon>Vertebrata</taxon>
        <taxon>Euteleostomi</taxon>
        <taxon>Mammalia</taxon>
        <taxon>Eutheria</taxon>
        <taxon>Laurasiatheria</taxon>
        <taxon>Artiodactyla</taxon>
        <taxon>Whippomorpha</taxon>
        <taxon>Cetacea</taxon>
        <taxon>Odontoceti</taxon>
        <taxon>Pontoporiidae</taxon>
        <taxon>Pontoporia</taxon>
    </lineage>
</organism>
<sequence>MLIIEHKRREVLQREKERLQNMDEEEYDALTEEEKIVFNREVQQALRERKRRELERLAKEMQEKKLQQELERQKEEDELKRRNKKPKQGPVKEEKPMKKSQTPSRQILTFSKPELKNDATERKVSVREQVAAEKEELNKKKKNQLSDINMLGFPLAQEQEDSEGDFPKDTDKNMAQKFKTYELSLKDIQNILTYWDRKEGVLLHHTAAEDASHEDGTDQRQVLSSGGRRGRKDKERERAERERLERARAERERLEKLRVREERSDGGEGKEEDHEGKKDLGVPFINIQMPDSEGSSWKQALENDRLPKAEQVQALLQDGSQGAVRC</sequence>
<dbReference type="PANTHER" id="PTHR23053:SF0">
    <property type="entry name" value="HYDROCEPHALUS-INDUCING PROTEIN HOMOLOG"/>
    <property type="match status" value="1"/>
</dbReference>